<dbReference type="InterPro" id="IPR001647">
    <property type="entry name" value="HTH_TetR"/>
</dbReference>
<gene>
    <name evidence="4" type="ORF">GCM10011452_15530</name>
</gene>
<dbReference type="EMBL" id="BMYQ01000003">
    <property type="protein sequence ID" value="GGW27841.1"/>
    <property type="molecule type" value="Genomic_DNA"/>
</dbReference>
<dbReference type="SUPFAM" id="SSF46689">
    <property type="entry name" value="Homeodomain-like"/>
    <property type="match status" value="1"/>
</dbReference>
<evidence type="ECO:0000256" key="1">
    <source>
        <dbReference type="ARBA" id="ARBA00023125"/>
    </source>
</evidence>
<feature type="DNA-binding region" description="H-T-H motif" evidence="2">
    <location>
        <begin position="33"/>
        <end position="52"/>
    </location>
</feature>
<reference evidence="4" key="1">
    <citation type="journal article" date="2014" name="Int. J. Syst. Evol. Microbiol.">
        <title>Complete genome sequence of Corynebacterium casei LMG S-19264T (=DSM 44701T), isolated from a smear-ripened cheese.</title>
        <authorList>
            <consortium name="US DOE Joint Genome Institute (JGI-PGF)"/>
            <person name="Walter F."/>
            <person name="Albersmeier A."/>
            <person name="Kalinowski J."/>
            <person name="Ruckert C."/>
        </authorList>
    </citation>
    <scope>NUCLEOTIDE SEQUENCE</scope>
    <source>
        <strain evidence="4">KCTC 23714</strain>
    </source>
</reference>
<name>A0A918IRC8_9RHOB</name>
<evidence type="ECO:0000313" key="5">
    <source>
        <dbReference type="Proteomes" id="UP000628984"/>
    </source>
</evidence>
<reference evidence="4" key="2">
    <citation type="submission" date="2020-09" db="EMBL/GenBank/DDBJ databases">
        <authorList>
            <person name="Sun Q."/>
            <person name="Kim S."/>
        </authorList>
    </citation>
    <scope>NUCLEOTIDE SEQUENCE</scope>
    <source>
        <strain evidence="4">KCTC 23714</strain>
    </source>
</reference>
<sequence length="198" mass="22022">MARKTGSHGEITGPRIRKVARTLFARHGYAAVSMRQIAAEVGVQAGALYAYTPDKQSLLVSLMREHIEDLLALWAAEPVITDPRARLARFVHFHIDRNVDQAEAIFIAYMELRNLDPGNFAEIEGLRRRYEAIIEDCLREGAAQGLFRHADARLATMAVIAMLNGVMNWYREGGRLSRDEVARTYAELVLGAVGATGD</sequence>
<dbReference type="GO" id="GO:0003700">
    <property type="term" value="F:DNA-binding transcription factor activity"/>
    <property type="evidence" value="ECO:0007669"/>
    <property type="project" value="TreeGrafter"/>
</dbReference>
<dbReference type="PRINTS" id="PR00455">
    <property type="entry name" value="HTHTETR"/>
</dbReference>
<organism evidence="4 5">
    <name type="scientific">Gemmobacter lanyuensis</name>
    <dbReference type="NCBI Taxonomy" id="1054497"/>
    <lineage>
        <taxon>Bacteria</taxon>
        <taxon>Pseudomonadati</taxon>
        <taxon>Pseudomonadota</taxon>
        <taxon>Alphaproteobacteria</taxon>
        <taxon>Rhodobacterales</taxon>
        <taxon>Paracoccaceae</taxon>
        <taxon>Gemmobacter</taxon>
    </lineage>
</organism>
<dbReference type="AlphaFoldDB" id="A0A918IRC8"/>
<dbReference type="PROSITE" id="PS50977">
    <property type="entry name" value="HTH_TETR_2"/>
    <property type="match status" value="1"/>
</dbReference>
<dbReference type="GO" id="GO:0000976">
    <property type="term" value="F:transcription cis-regulatory region binding"/>
    <property type="evidence" value="ECO:0007669"/>
    <property type="project" value="TreeGrafter"/>
</dbReference>
<evidence type="ECO:0000313" key="4">
    <source>
        <dbReference type="EMBL" id="GGW27841.1"/>
    </source>
</evidence>
<dbReference type="PANTHER" id="PTHR30055:SF237">
    <property type="entry name" value="TRANSCRIPTIONAL REPRESSOR MCE3R"/>
    <property type="match status" value="1"/>
</dbReference>
<protein>
    <submittedName>
        <fullName evidence="4">TetR family transcriptional regulator</fullName>
    </submittedName>
</protein>
<dbReference type="InterPro" id="IPR036271">
    <property type="entry name" value="Tet_transcr_reg_TetR-rel_C_sf"/>
</dbReference>
<keyword evidence="1 2" id="KW-0238">DNA-binding</keyword>
<dbReference type="Pfam" id="PF00440">
    <property type="entry name" value="TetR_N"/>
    <property type="match status" value="1"/>
</dbReference>
<dbReference type="RefSeq" id="WP_189633278.1">
    <property type="nucleotide sequence ID" value="NZ_BMYQ01000003.1"/>
</dbReference>
<evidence type="ECO:0000256" key="2">
    <source>
        <dbReference type="PROSITE-ProRule" id="PRU00335"/>
    </source>
</evidence>
<dbReference type="PANTHER" id="PTHR30055">
    <property type="entry name" value="HTH-TYPE TRANSCRIPTIONAL REGULATOR RUTR"/>
    <property type="match status" value="1"/>
</dbReference>
<evidence type="ECO:0000259" key="3">
    <source>
        <dbReference type="PROSITE" id="PS50977"/>
    </source>
</evidence>
<dbReference type="Pfam" id="PF17932">
    <property type="entry name" value="TetR_C_24"/>
    <property type="match status" value="1"/>
</dbReference>
<feature type="domain" description="HTH tetR-type" evidence="3">
    <location>
        <begin position="10"/>
        <end position="70"/>
    </location>
</feature>
<dbReference type="Proteomes" id="UP000628984">
    <property type="component" value="Unassembled WGS sequence"/>
</dbReference>
<proteinExistence type="predicted"/>
<dbReference type="Gene3D" id="1.10.357.10">
    <property type="entry name" value="Tetracycline Repressor, domain 2"/>
    <property type="match status" value="1"/>
</dbReference>
<dbReference type="InterPro" id="IPR009057">
    <property type="entry name" value="Homeodomain-like_sf"/>
</dbReference>
<comment type="caution">
    <text evidence="4">The sequence shown here is derived from an EMBL/GenBank/DDBJ whole genome shotgun (WGS) entry which is preliminary data.</text>
</comment>
<dbReference type="SUPFAM" id="SSF48498">
    <property type="entry name" value="Tetracyclin repressor-like, C-terminal domain"/>
    <property type="match status" value="1"/>
</dbReference>
<accession>A0A918IRC8</accession>
<dbReference type="InterPro" id="IPR041490">
    <property type="entry name" value="KstR2_TetR_C"/>
</dbReference>
<dbReference type="InterPro" id="IPR050109">
    <property type="entry name" value="HTH-type_TetR-like_transc_reg"/>
</dbReference>
<keyword evidence="5" id="KW-1185">Reference proteome</keyword>